<reference evidence="3" key="1">
    <citation type="submission" date="2019-11" db="EMBL/GenBank/DDBJ databases">
        <authorList>
            <person name="Liu Y."/>
            <person name="Hou J."/>
            <person name="Li T.-Q."/>
            <person name="Guan C.-H."/>
            <person name="Wu X."/>
            <person name="Wu H.-Z."/>
            <person name="Ling F."/>
            <person name="Zhang R."/>
            <person name="Shi X.-G."/>
            <person name="Ren J.-P."/>
            <person name="Chen E.-F."/>
            <person name="Sun J.-M."/>
        </authorList>
    </citation>
    <scope>NUCLEOTIDE SEQUENCE</scope>
    <source>
        <strain evidence="3">Adult_tree_wgs_1</strain>
        <tissue evidence="3">Leaves</tissue>
    </source>
</reference>
<evidence type="ECO:0000256" key="1">
    <source>
        <dbReference type="SAM" id="Coils"/>
    </source>
</evidence>
<accession>A0A834LKH3</accession>
<keyword evidence="4" id="KW-1185">Reference proteome</keyword>
<gene>
    <name evidence="3" type="ORF">RHSIM_Rhsim05G0141300</name>
</gene>
<proteinExistence type="predicted"/>
<sequence>MDRNSIAFALIGFSASFFLCLPNLKKWQSNKIRREKLGMITEALEKAEERVKRHEERHDRILGQVCSHYLLNRDLEEALAAARAALNEALEFAAGLRSLQMKLISSYPYNIQSIDEI</sequence>
<dbReference type="Proteomes" id="UP000626092">
    <property type="component" value="Unassembled WGS sequence"/>
</dbReference>
<dbReference type="OrthoDB" id="1677215at2759"/>
<keyword evidence="2" id="KW-0472">Membrane</keyword>
<name>A0A834LKH3_RHOSS</name>
<dbReference type="EMBL" id="WJXA01000005">
    <property type="protein sequence ID" value="KAF7142807.1"/>
    <property type="molecule type" value="Genomic_DNA"/>
</dbReference>
<feature type="transmembrane region" description="Helical" evidence="2">
    <location>
        <begin position="6"/>
        <end position="24"/>
    </location>
</feature>
<organism evidence="3 4">
    <name type="scientific">Rhododendron simsii</name>
    <name type="common">Sims's rhododendron</name>
    <dbReference type="NCBI Taxonomy" id="118357"/>
    <lineage>
        <taxon>Eukaryota</taxon>
        <taxon>Viridiplantae</taxon>
        <taxon>Streptophyta</taxon>
        <taxon>Embryophyta</taxon>
        <taxon>Tracheophyta</taxon>
        <taxon>Spermatophyta</taxon>
        <taxon>Magnoliopsida</taxon>
        <taxon>eudicotyledons</taxon>
        <taxon>Gunneridae</taxon>
        <taxon>Pentapetalae</taxon>
        <taxon>asterids</taxon>
        <taxon>Ericales</taxon>
        <taxon>Ericaceae</taxon>
        <taxon>Ericoideae</taxon>
        <taxon>Rhodoreae</taxon>
        <taxon>Rhododendron</taxon>
    </lineage>
</organism>
<comment type="caution">
    <text evidence="3">The sequence shown here is derived from an EMBL/GenBank/DDBJ whole genome shotgun (WGS) entry which is preliminary data.</text>
</comment>
<keyword evidence="2" id="KW-1133">Transmembrane helix</keyword>
<dbReference type="AlphaFoldDB" id="A0A834LKH3"/>
<protein>
    <submittedName>
        <fullName evidence="3">Uncharacterized protein</fullName>
    </submittedName>
</protein>
<evidence type="ECO:0000256" key="2">
    <source>
        <dbReference type="SAM" id="Phobius"/>
    </source>
</evidence>
<evidence type="ECO:0000313" key="3">
    <source>
        <dbReference type="EMBL" id="KAF7142807.1"/>
    </source>
</evidence>
<evidence type="ECO:0000313" key="4">
    <source>
        <dbReference type="Proteomes" id="UP000626092"/>
    </source>
</evidence>
<keyword evidence="2" id="KW-0812">Transmembrane</keyword>
<feature type="coiled-coil region" evidence="1">
    <location>
        <begin position="37"/>
        <end position="92"/>
    </location>
</feature>
<keyword evidence="1" id="KW-0175">Coiled coil</keyword>